<dbReference type="CDD" id="cd17316">
    <property type="entry name" value="MFS_SV2_like"/>
    <property type="match status" value="1"/>
</dbReference>
<organism evidence="9 10">
    <name type="scientific">Paraburkholderia megapolitana</name>
    <dbReference type="NCBI Taxonomy" id="420953"/>
    <lineage>
        <taxon>Bacteria</taxon>
        <taxon>Pseudomonadati</taxon>
        <taxon>Pseudomonadota</taxon>
        <taxon>Betaproteobacteria</taxon>
        <taxon>Burkholderiales</taxon>
        <taxon>Burkholderiaceae</taxon>
        <taxon>Paraburkholderia</taxon>
    </lineage>
</organism>
<feature type="transmembrane region" description="Helical" evidence="7">
    <location>
        <begin position="145"/>
        <end position="167"/>
    </location>
</feature>
<name>A0A1I3L908_9BURK</name>
<evidence type="ECO:0000313" key="9">
    <source>
        <dbReference type="EMBL" id="SFI80875.1"/>
    </source>
</evidence>
<feature type="transmembrane region" description="Helical" evidence="7">
    <location>
        <begin position="173"/>
        <end position="190"/>
    </location>
</feature>
<dbReference type="STRING" id="420953.SAMN05192543_104289"/>
<evidence type="ECO:0000256" key="7">
    <source>
        <dbReference type="SAM" id="Phobius"/>
    </source>
</evidence>
<gene>
    <name evidence="9" type="ORF">SAMN05192543_104289</name>
</gene>
<dbReference type="EMBL" id="FOQU01000004">
    <property type="protein sequence ID" value="SFI80875.1"/>
    <property type="molecule type" value="Genomic_DNA"/>
</dbReference>
<evidence type="ECO:0000256" key="3">
    <source>
        <dbReference type="ARBA" id="ARBA00022448"/>
    </source>
</evidence>
<feature type="transmembrane region" description="Helical" evidence="7">
    <location>
        <begin position="385"/>
        <end position="405"/>
    </location>
</feature>
<keyword evidence="3" id="KW-0813">Transport</keyword>
<accession>A0A1I3L908</accession>
<evidence type="ECO:0000256" key="4">
    <source>
        <dbReference type="ARBA" id="ARBA00022692"/>
    </source>
</evidence>
<dbReference type="InterPro" id="IPR020846">
    <property type="entry name" value="MFS_dom"/>
</dbReference>
<feature type="transmembrane region" description="Helical" evidence="7">
    <location>
        <begin position="90"/>
        <end position="106"/>
    </location>
</feature>
<dbReference type="SUPFAM" id="SSF103473">
    <property type="entry name" value="MFS general substrate transporter"/>
    <property type="match status" value="1"/>
</dbReference>
<dbReference type="GO" id="GO:0022857">
    <property type="term" value="F:transmembrane transporter activity"/>
    <property type="evidence" value="ECO:0007669"/>
    <property type="project" value="InterPro"/>
</dbReference>
<dbReference type="Gene3D" id="1.20.1250.20">
    <property type="entry name" value="MFS general substrate transporter like domains"/>
    <property type="match status" value="1"/>
</dbReference>
<dbReference type="PROSITE" id="PS00216">
    <property type="entry name" value="SUGAR_TRANSPORT_1"/>
    <property type="match status" value="1"/>
</dbReference>
<dbReference type="GO" id="GO:0016020">
    <property type="term" value="C:membrane"/>
    <property type="evidence" value="ECO:0007669"/>
    <property type="project" value="UniProtKB-SubCell"/>
</dbReference>
<sequence>MRYTAAQRLDRLPEGAFHRRLAAMIAAGIFFDTFDLYLAGGVMVAMVRSGWSTMAQNAHFVSAGFLGMLIGAIVAGVTGDRFGRRFSLQFNLLLFGFASLAAAAAPDIHWLIGLRFLMGLGLGAEVIVGYGMLGEFIPPARRGRWAAILTLAANSSLLAATVAGYLIIPAFGWRWMFVIVGVGALATWFARKKLPESPRWLESVGRYDEADAIVAQIEAEVARGAALPEPAVAIESPRRDFRVSDLFSRRLLRATLLGMTVNVVGFSALFGFIIWMPTFLVDRGLTLSSSLGYASLMATGALLGAGLAVLLSDRWGRKRGIAGMSFVAAVLGLLYPHAHSLVVATVLGLLLFAALYFCGALAFSTYVPELFPTELRLRGTAMSNVAGRLASMLAPQVVVAIFLNGGGVNRVTAILAALLVVQGLVVGLFGIETRNRPLDSQADSIALGATGSPRSAANASRS</sequence>
<keyword evidence="4 7" id="KW-0812">Transmembrane</keyword>
<protein>
    <submittedName>
        <fullName evidence="9">MFS transporter, putative metabolite:H+ symporter</fullName>
    </submittedName>
</protein>
<keyword evidence="10" id="KW-1185">Reference proteome</keyword>
<feature type="transmembrane region" description="Helical" evidence="7">
    <location>
        <begin position="319"/>
        <end position="335"/>
    </location>
</feature>
<feature type="transmembrane region" description="Helical" evidence="7">
    <location>
        <begin position="411"/>
        <end position="431"/>
    </location>
</feature>
<feature type="transmembrane region" description="Helical" evidence="7">
    <location>
        <begin position="291"/>
        <end position="312"/>
    </location>
</feature>
<dbReference type="AlphaFoldDB" id="A0A1I3L908"/>
<evidence type="ECO:0000256" key="1">
    <source>
        <dbReference type="ARBA" id="ARBA00004141"/>
    </source>
</evidence>
<reference evidence="9 10" key="1">
    <citation type="submission" date="2016-10" db="EMBL/GenBank/DDBJ databases">
        <authorList>
            <person name="de Groot N.N."/>
        </authorList>
    </citation>
    <scope>NUCLEOTIDE SEQUENCE [LARGE SCALE GENOMIC DNA]</scope>
    <source>
        <strain evidence="9 10">LMG 23650</strain>
    </source>
</reference>
<feature type="transmembrane region" description="Helical" evidence="7">
    <location>
        <begin position="21"/>
        <end position="46"/>
    </location>
</feature>
<dbReference type="InterPro" id="IPR005828">
    <property type="entry name" value="MFS_sugar_transport-like"/>
</dbReference>
<comment type="similarity">
    <text evidence="2">Belongs to the major facilitator superfamily. Sugar transporter (TC 2.A.1.1) family.</text>
</comment>
<dbReference type="Pfam" id="PF00083">
    <property type="entry name" value="Sugar_tr"/>
    <property type="match status" value="1"/>
</dbReference>
<feature type="transmembrane region" description="Helical" evidence="7">
    <location>
        <begin position="251"/>
        <end position="276"/>
    </location>
</feature>
<comment type="subcellular location">
    <subcellularLocation>
        <location evidence="1">Membrane</location>
        <topology evidence="1">Multi-pass membrane protein</topology>
    </subcellularLocation>
</comment>
<feature type="transmembrane region" description="Helical" evidence="7">
    <location>
        <begin position="58"/>
        <end position="78"/>
    </location>
</feature>
<evidence type="ECO:0000313" key="10">
    <source>
        <dbReference type="Proteomes" id="UP000199548"/>
    </source>
</evidence>
<dbReference type="Proteomes" id="UP000199548">
    <property type="component" value="Unassembled WGS sequence"/>
</dbReference>
<feature type="domain" description="Major facilitator superfamily (MFS) profile" evidence="8">
    <location>
        <begin position="21"/>
        <end position="434"/>
    </location>
</feature>
<dbReference type="OrthoDB" id="9814026at2"/>
<evidence type="ECO:0000256" key="6">
    <source>
        <dbReference type="ARBA" id="ARBA00023136"/>
    </source>
</evidence>
<evidence type="ECO:0000256" key="5">
    <source>
        <dbReference type="ARBA" id="ARBA00022989"/>
    </source>
</evidence>
<dbReference type="InterPro" id="IPR005829">
    <property type="entry name" value="Sugar_transporter_CS"/>
</dbReference>
<dbReference type="PANTHER" id="PTHR23511:SF34">
    <property type="entry name" value="SYNAPTIC VESICLE GLYCOPROTEIN 2"/>
    <property type="match status" value="1"/>
</dbReference>
<evidence type="ECO:0000259" key="8">
    <source>
        <dbReference type="PROSITE" id="PS50850"/>
    </source>
</evidence>
<dbReference type="InterPro" id="IPR036259">
    <property type="entry name" value="MFS_trans_sf"/>
</dbReference>
<dbReference type="PROSITE" id="PS50850">
    <property type="entry name" value="MFS"/>
    <property type="match status" value="1"/>
</dbReference>
<keyword evidence="5 7" id="KW-1133">Transmembrane helix</keyword>
<keyword evidence="6 7" id="KW-0472">Membrane</keyword>
<dbReference type="RefSeq" id="WP_091012086.1">
    <property type="nucleotide sequence ID" value="NZ_CP041743.1"/>
</dbReference>
<feature type="transmembrane region" description="Helical" evidence="7">
    <location>
        <begin position="341"/>
        <end position="364"/>
    </location>
</feature>
<evidence type="ECO:0000256" key="2">
    <source>
        <dbReference type="ARBA" id="ARBA00010992"/>
    </source>
</evidence>
<feature type="transmembrane region" description="Helical" evidence="7">
    <location>
        <begin position="112"/>
        <end position="133"/>
    </location>
</feature>
<proteinExistence type="inferred from homology"/>
<dbReference type="PANTHER" id="PTHR23511">
    <property type="entry name" value="SYNAPTIC VESICLE GLYCOPROTEIN 2"/>
    <property type="match status" value="1"/>
</dbReference>